<evidence type="ECO:0000313" key="2">
    <source>
        <dbReference type="EMBL" id="MFM9615448.1"/>
    </source>
</evidence>
<name>A0ABW9I504_9ACTN</name>
<accession>A0ABW9I504</accession>
<feature type="signal peptide" evidence="1">
    <location>
        <begin position="1"/>
        <end position="30"/>
    </location>
</feature>
<comment type="caution">
    <text evidence="2">The sequence shown here is derived from an EMBL/GenBank/DDBJ whole genome shotgun (WGS) entry which is preliminary data.</text>
</comment>
<dbReference type="Proteomes" id="UP001631957">
    <property type="component" value="Unassembled WGS sequence"/>
</dbReference>
<evidence type="ECO:0000313" key="3">
    <source>
        <dbReference type="Proteomes" id="UP001631957"/>
    </source>
</evidence>
<feature type="chain" id="PRO_5047189323" description="Lipoprotein" evidence="1">
    <location>
        <begin position="31"/>
        <end position="177"/>
    </location>
</feature>
<sequence length="177" mass="18080">MARIRTRRAPAAVTVLVVALTVAGCGDASAVPADATRPTISESAAAAEGAMPGNVSVAPSTPAALPVAVATAPASAPTTEGDTKVYSLGDIKIRLTSNELGVYTAVHVPNPSQRSVSFAYTVRVTGPRGYEVTMKRSFPDVLPGDTAREAGLLIDSDGAPVPTDPVAEVVMFEQAYS</sequence>
<keyword evidence="3" id="KW-1185">Reference proteome</keyword>
<organism evidence="2 3">
    <name type="scientific">Streptomyces niveiscabiei</name>
    <dbReference type="NCBI Taxonomy" id="164115"/>
    <lineage>
        <taxon>Bacteria</taxon>
        <taxon>Bacillati</taxon>
        <taxon>Actinomycetota</taxon>
        <taxon>Actinomycetes</taxon>
        <taxon>Kitasatosporales</taxon>
        <taxon>Streptomycetaceae</taxon>
        <taxon>Streptomyces</taxon>
    </lineage>
</organism>
<keyword evidence="1" id="KW-0732">Signal</keyword>
<reference evidence="2 3" key="1">
    <citation type="submission" date="2024-12" db="EMBL/GenBank/DDBJ databases">
        <title>Forecasting of Potato common scab and diversities of Pathogenic streptomyces spp. in china.</title>
        <authorList>
            <person name="Handique U."/>
            <person name="Wu J."/>
        </authorList>
    </citation>
    <scope>NUCLEOTIDE SEQUENCE [LARGE SCALE GENOMIC DNA]</scope>
    <source>
        <strain evidence="2 3">ZRIMU1530</strain>
    </source>
</reference>
<gene>
    <name evidence="2" type="ORF">ACKI18_43020</name>
</gene>
<dbReference type="EMBL" id="JBJVNI010000035">
    <property type="protein sequence ID" value="MFM9615448.1"/>
    <property type="molecule type" value="Genomic_DNA"/>
</dbReference>
<evidence type="ECO:0000256" key="1">
    <source>
        <dbReference type="SAM" id="SignalP"/>
    </source>
</evidence>
<dbReference type="PROSITE" id="PS51257">
    <property type="entry name" value="PROKAR_LIPOPROTEIN"/>
    <property type="match status" value="1"/>
</dbReference>
<evidence type="ECO:0008006" key="4">
    <source>
        <dbReference type="Google" id="ProtNLM"/>
    </source>
</evidence>
<proteinExistence type="predicted"/>
<dbReference type="RefSeq" id="WP_165854566.1">
    <property type="nucleotide sequence ID" value="NZ_JBJVNI010000035.1"/>
</dbReference>
<protein>
    <recommendedName>
        <fullName evidence="4">Lipoprotein</fullName>
    </recommendedName>
</protein>